<dbReference type="EMBL" id="RBXA01000001">
    <property type="protein sequence ID" value="RKS94820.1"/>
    <property type="molecule type" value="Genomic_DNA"/>
</dbReference>
<keyword evidence="1" id="KW-0812">Transmembrane</keyword>
<keyword evidence="1" id="KW-1133">Transmembrane helix</keyword>
<protein>
    <submittedName>
        <fullName evidence="2">SdpI/YhfL family protein</fullName>
    </submittedName>
</protein>
<dbReference type="Pfam" id="PF13630">
    <property type="entry name" value="SdpI"/>
    <property type="match status" value="1"/>
</dbReference>
<organism evidence="2 3">
    <name type="scientific">Flavobacterium limicola</name>
    <dbReference type="NCBI Taxonomy" id="180441"/>
    <lineage>
        <taxon>Bacteria</taxon>
        <taxon>Pseudomonadati</taxon>
        <taxon>Bacteroidota</taxon>
        <taxon>Flavobacteriia</taxon>
        <taxon>Flavobacteriales</taxon>
        <taxon>Flavobacteriaceae</taxon>
        <taxon>Flavobacterium</taxon>
    </lineage>
</organism>
<feature type="transmembrane region" description="Helical" evidence="1">
    <location>
        <begin position="7"/>
        <end position="28"/>
    </location>
</feature>
<proteinExistence type="predicted"/>
<dbReference type="InterPro" id="IPR025962">
    <property type="entry name" value="SdpI/YhfL"/>
</dbReference>
<name>A0A495S583_9FLAO</name>
<keyword evidence="3" id="KW-1185">Reference proteome</keyword>
<sequence>MNWVNQLLEMPLLCGSIFIIVGFILYGYPPKKINYLYGYRTSSSMKNSEVWTFSQKYASVKMIQSGFILLVVSFAGLFLILMRIKI</sequence>
<reference evidence="2 3" key="1">
    <citation type="submission" date="2018-10" db="EMBL/GenBank/DDBJ databases">
        <title>Genomic Encyclopedia of Archaeal and Bacterial Type Strains, Phase II (KMG-II): from individual species to whole genera.</title>
        <authorList>
            <person name="Goeker M."/>
        </authorList>
    </citation>
    <scope>NUCLEOTIDE SEQUENCE [LARGE SCALE GENOMIC DNA]</scope>
    <source>
        <strain evidence="2 3">DSM 15094</strain>
    </source>
</reference>
<comment type="caution">
    <text evidence="2">The sequence shown here is derived from an EMBL/GenBank/DDBJ whole genome shotgun (WGS) entry which is preliminary data.</text>
</comment>
<dbReference type="AlphaFoldDB" id="A0A495S583"/>
<evidence type="ECO:0000313" key="2">
    <source>
        <dbReference type="EMBL" id="RKS94820.1"/>
    </source>
</evidence>
<gene>
    <name evidence="2" type="ORF">BC952_0448</name>
</gene>
<evidence type="ECO:0000313" key="3">
    <source>
        <dbReference type="Proteomes" id="UP000280091"/>
    </source>
</evidence>
<keyword evidence="1" id="KW-0472">Membrane</keyword>
<feature type="transmembrane region" description="Helical" evidence="1">
    <location>
        <begin position="62"/>
        <end position="82"/>
    </location>
</feature>
<accession>A0A495S583</accession>
<dbReference type="Proteomes" id="UP000280091">
    <property type="component" value="Unassembled WGS sequence"/>
</dbReference>
<dbReference type="OrthoDB" id="3173919at2"/>
<evidence type="ECO:0000256" key="1">
    <source>
        <dbReference type="SAM" id="Phobius"/>
    </source>
</evidence>